<gene>
    <name evidence="2" type="ORF">UFOVP1348_22</name>
    <name evidence="1" type="ORF">UFOVP924_51</name>
</gene>
<organism evidence="1">
    <name type="scientific">uncultured Caudovirales phage</name>
    <dbReference type="NCBI Taxonomy" id="2100421"/>
    <lineage>
        <taxon>Viruses</taxon>
        <taxon>Duplodnaviria</taxon>
        <taxon>Heunggongvirae</taxon>
        <taxon>Uroviricota</taxon>
        <taxon>Caudoviricetes</taxon>
        <taxon>Peduoviridae</taxon>
        <taxon>Maltschvirus</taxon>
        <taxon>Maltschvirus maltsch</taxon>
    </lineage>
</organism>
<sequence length="83" mass="9001">MQTALTSLINPIWSNAEHTAIDCFITTSQFGDEILPFTADKNDVEAHGRAIFNDLVLGKYGPIADYVIPPEPVQPISTGAQTL</sequence>
<dbReference type="EMBL" id="LR796874">
    <property type="protein sequence ID" value="CAB4172155.1"/>
    <property type="molecule type" value="Genomic_DNA"/>
</dbReference>
<accession>A0A6J5PSD5</accession>
<proteinExistence type="predicted"/>
<reference evidence="1" key="1">
    <citation type="submission" date="2020-05" db="EMBL/GenBank/DDBJ databases">
        <authorList>
            <person name="Chiriac C."/>
            <person name="Salcher M."/>
            <person name="Ghai R."/>
            <person name="Kavagutti S V."/>
        </authorList>
    </citation>
    <scope>NUCLEOTIDE SEQUENCE</scope>
</reference>
<name>A0A6J5PSD5_9CAUD</name>
<evidence type="ECO:0000313" key="2">
    <source>
        <dbReference type="EMBL" id="CAB4200009.1"/>
    </source>
</evidence>
<dbReference type="EMBL" id="LR797303">
    <property type="protein sequence ID" value="CAB4200009.1"/>
    <property type="molecule type" value="Genomic_DNA"/>
</dbReference>
<evidence type="ECO:0000313" key="1">
    <source>
        <dbReference type="EMBL" id="CAB4172155.1"/>
    </source>
</evidence>
<protein>
    <submittedName>
        <fullName evidence="1">Uncharacterized protein</fullName>
    </submittedName>
</protein>